<evidence type="ECO:0000256" key="1">
    <source>
        <dbReference type="ARBA" id="ARBA00000085"/>
    </source>
</evidence>
<dbReference type="RefSeq" id="WP_124868849.1">
    <property type="nucleotide sequence ID" value="NZ_RQZF01000002.1"/>
</dbReference>
<dbReference type="EC" id="2.7.13.3" evidence="3"/>
<evidence type="ECO:0000256" key="3">
    <source>
        <dbReference type="ARBA" id="ARBA00012438"/>
    </source>
</evidence>
<evidence type="ECO:0000256" key="7">
    <source>
        <dbReference type="SAM" id="Coils"/>
    </source>
</evidence>
<gene>
    <name evidence="10" type="ORF">EII11_03995</name>
</gene>
<dbReference type="InterPro" id="IPR003594">
    <property type="entry name" value="HATPase_dom"/>
</dbReference>
<reference evidence="10 11" key="1">
    <citation type="submission" date="2018-11" db="EMBL/GenBank/DDBJ databases">
        <title>Genomes From Bacteria Associated with the Canine Oral Cavity: a Test Case for Automated Genome-Based Taxonomic Assignment.</title>
        <authorList>
            <person name="Coil D.A."/>
            <person name="Jospin G."/>
            <person name="Darling A.E."/>
            <person name="Wallis C."/>
            <person name="Davis I.J."/>
            <person name="Harris S."/>
            <person name="Eisen J.A."/>
            <person name="Holcombe L.J."/>
            <person name="O'Flynn C."/>
        </authorList>
    </citation>
    <scope>NUCLEOTIDE SEQUENCE [LARGE SCALE GENOMIC DNA]</scope>
    <source>
        <strain evidence="10 11">OH770</strain>
    </source>
</reference>
<feature type="domain" description="Histidine kinase" evidence="9">
    <location>
        <begin position="346"/>
        <end position="646"/>
    </location>
</feature>
<evidence type="ECO:0000259" key="8">
    <source>
        <dbReference type="PROSITE" id="PS50042"/>
    </source>
</evidence>
<dbReference type="OrthoDB" id="1931120at2"/>
<organism evidence="10 11">
    <name type="scientific">Schaalia canis</name>
    <dbReference type="NCBI Taxonomy" id="100469"/>
    <lineage>
        <taxon>Bacteria</taxon>
        <taxon>Bacillati</taxon>
        <taxon>Actinomycetota</taxon>
        <taxon>Actinomycetes</taxon>
        <taxon>Actinomycetales</taxon>
        <taxon>Actinomycetaceae</taxon>
        <taxon>Schaalia</taxon>
    </lineage>
</organism>
<dbReference type="InterPro" id="IPR018490">
    <property type="entry name" value="cNMP-bd_dom_sf"/>
</dbReference>
<dbReference type="AlphaFoldDB" id="A0A3P1SI62"/>
<proteinExistence type="predicted"/>
<dbReference type="SUPFAM" id="SSF55874">
    <property type="entry name" value="ATPase domain of HSP90 chaperone/DNA topoisomerase II/histidine kinase"/>
    <property type="match status" value="1"/>
</dbReference>
<dbReference type="SUPFAM" id="SSF51206">
    <property type="entry name" value="cAMP-binding domain-like"/>
    <property type="match status" value="1"/>
</dbReference>
<evidence type="ECO:0000256" key="2">
    <source>
        <dbReference type="ARBA" id="ARBA00004236"/>
    </source>
</evidence>
<dbReference type="PANTHER" id="PTHR43065:SF48">
    <property type="entry name" value="HISTIDINE KINASE"/>
    <property type="match status" value="1"/>
</dbReference>
<protein>
    <recommendedName>
        <fullName evidence="3">histidine kinase</fullName>
        <ecNumber evidence="3">2.7.13.3</ecNumber>
    </recommendedName>
</protein>
<keyword evidence="6" id="KW-0902">Two-component regulatory system</keyword>
<dbReference type="InterPro" id="IPR036097">
    <property type="entry name" value="HisK_dim/P_sf"/>
</dbReference>
<keyword evidence="4" id="KW-0597">Phosphoprotein</keyword>
<name>A0A3P1SI62_9ACTO</name>
<dbReference type="InterPro" id="IPR000595">
    <property type="entry name" value="cNMP-bd_dom"/>
</dbReference>
<dbReference type="InterPro" id="IPR003661">
    <property type="entry name" value="HisK_dim/P_dom"/>
</dbReference>
<comment type="catalytic activity">
    <reaction evidence="1">
        <text>ATP + protein L-histidine = ADP + protein N-phospho-L-histidine.</text>
        <dbReference type="EC" id="2.7.13.3"/>
    </reaction>
</comment>
<feature type="coiled-coil region" evidence="7">
    <location>
        <begin position="307"/>
        <end position="334"/>
    </location>
</feature>
<dbReference type="InterPro" id="IPR036890">
    <property type="entry name" value="HATPase_C_sf"/>
</dbReference>
<comment type="caution">
    <text evidence="10">The sequence shown here is derived from an EMBL/GenBank/DDBJ whole genome shotgun (WGS) entry which is preliminary data.</text>
</comment>
<keyword evidence="5 10" id="KW-0418">Kinase</keyword>
<sequence length="659" mass="71516">MKLSQVHVILVGDDSRGIVSSIVADWERAFPQIDLVCVADGEELTRWNSTLLPADHVALGMVSSEVPNIDEAFAGVAHMPLLQDTQWILLTDRDEHSDLATLTSAGHLAAVMRAPCTLGLFLGQAYQVMVAYFLQEGLSRESIIELIGPAPKRAVQGPLLQGLGADEYDMVRELLEGVEEVIGRRPRIRIPAGVDLTRQNTSIAAVHLVLDGQVSLRRETDRGELLLHHATSGLLIGLVSLTRNEKAFFTATTTTSAQVVRLTNEQLRMVIDEKPSVAGTLAVLAIQSLTRRLIRAEDLHMENAVLAEDLEEERAHLAETLEDLKNTRAELVERTRFAMLGELSAGIAHELNNPVTALVRAAEHLGEDLDALLETAPAMAAAHTAMRRARTQAVRSTAQERELVRQIYEVVGDRALARRLVQAGVEDPAEARKLTKRRGKELPAVELGARAGSSLRSVLSASERVIELTASLKGYARPDSEDLKAVDVREGLDDVLRLTNHRLRGIEVERYYEDVPAVLAHPAKLQQVWTNLLVNAAEAIDDEREDAAARGEMPARGEGEPLIHVAVEAGDGAVTVTITDNGPGIPDSVLERIYEPHFTTKAGRVRYGLGMGMAISRSIVEDVGGSITVDSTPGRTRMIVALPAYSAPIATSATPTPAE</sequence>
<dbReference type="SMART" id="SM00387">
    <property type="entry name" value="HATPase_c"/>
    <property type="match status" value="1"/>
</dbReference>
<dbReference type="PANTHER" id="PTHR43065">
    <property type="entry name" value="SENSOR HISTIDINE KINASE"/>
    <property type="match status" value="1"/>
</dbReference>
<evidence type="ECO:0000256" key="4">
    <source>
        <dbReference type="ARBA" id="ARBA00022553"/>
    </source>
</evidence>
<dbReference type="Proteomes" id="UP000280444">
    <property type="component" value="Unassembled WGS sequence"/>
</dbReference>
<feature type="domain" description="Cyclic nucleotide-binding" evidence="8">
    <location>
        <begin position="159"/>
        <end position="271"/>
    </location>
</feature>
<accession>A0A3P1SI62</accession>
<evidence type="ECO:0000256" key="5">
    <source>
        <dbReference type="ARBA" id="ARBA00022777"/>
    </source>
</evidence>
<dbReference type="Gene3D" id="3.30.565.10">
    <property type="entry name" value="Histidine kinase-like ATPase, C-terminal domain"/>
    <property type="match status" value="1"/>
</dbReference>
<evidence type="ECO:0000259" key="9">
    <source>
        <dbReference type="PROSITE" id="PS50109"/>
    </source>
</evidence>
<dbReference type="InterPro" id="IPR014710">
    <property type="entry name" value="RmlC-like_jellyroll"/>
</dbReference>
<evidence type="ECO:0000313" key="10">
    <source>
        <dbReference type="EMBL" id="RRC96012.1"/>
    </source>
</evidence>
<evidence type="ECO:0000313" key="11">
    <source>
        <dbReference type="Proteomes" id="UP000280444"/>
    </source>
</evidence>
<dbReference type="InterPro" id="IPR005467">
    <property type="entry name" value="His_kinase_dom"/>
</dbReference>
<comment type="subcellular location">
    <subcellularLocation>
        <location evidence="2">Cell membrane</location>
    </subcellularLocation>
</comment>
<dbReference type="Gene3D" id="2.60.120.10">
    <property type="entry name" value="Jelly Rolls"/>
    <property type="match status" value="1"/>
</dbReference>
<keyword evidence="5 10" id="KW-0808">Transferase</keyword>
<dbReference type="CDD" id="cd00082">
    <property type="entry name" value="HisKA"/>
    <property type="match status" value="1"/>
</dbReference>
<dbReference type="GO" id="GO:0000155">
    <property type="term" value="F:phosphorelay sensor kinase activity"/>
    <property type="evidence" value="ECO:0007669"/>
    <property type="project" value="InterPro"/>
</dbReference>
<dbReference type="PROSITE" id="PS50109">
    <property type="entry name" value="HIS_KIN"/>
    <property type="match status" value="1"/>
</dbReference>
<dbReference type="EMBL" id="RQZF01000002">
    <property type="protein sequence ID" value="RRC96012.1"/>
    <property type="molecule type" value="Genomic_DNA"/>
</dbReference>
<dbReference type="GO" id="GO:0005886">
    <property type="term" value="C:plasma membrane"/>
    <property type="evidence" value="ECO:0007669"/>
    <property type="project" value="UniProtKB-SubCell"/>
</dbReference>
<dbReference type="Pfam" id="PF00027">
    <property type="entry name" value="cNMP_binding"/>
    <property type="match status" value="1"/>
</dbReference>
<dbReference type="InterPro" id="IPR004358">
    <property type="entry name" value="Sig_transdc_His_kin-like_C"/>
</dbReference>
<dbReference type="Pfam" id="PF02518">
    <property type="entry name" value="HATPase_c"/>
    <property type="match status" value="1"/>
</dbReference>
<dbReference type="PRINTS" id="PR00344">
    <property type="entry name" value="BCTRLSENSOR"/>
</dbReference>
<dbReference type="PROSITE" id="PS50042">
    <property type="entry name" value="CNMP_BINDING_3"/>
    <property type="match status" value="1"/>
</dbReference>
<dbReference type="SUPFAM" id="SSF47384">
    <property type="entry name" value="Homodimeric domain of signal transducing histidine kinase"/>
    <property type="match status" value="1"/>
</dbReference>
<evidence type="ECO:0000256" key="6">
    <source>
        <dbReference type="ARBA" id="ARBA00023012"/>
    </source>
</evidence>
<keyword evidence="7" id="KW-0175">Coiled coil</keyword>
<dbReference type="Gene3D" id="1.10.287.130">
    <property type="match status" value="1"/>
</dbReference>
<keyword evidence="11" id="KW-1185">Reference proteome</keyword>